<dbReference type="PANTHER" id="PTHR30471:SF3">
    <property type="entry name" value="UPF0758 PROTEIN YEES-RELATED"/>
    <property type="match status" value="1"/>
</dbReference>
<dbReference type="OrthoDB" id="9804482at2"/>
<dbReference type="InterPro" id="IPR025657">
    <property type="entry name" value="RadC_JAB"/>
</dbReference>
<dbReference type="GO" id="GO:0006508">
    <property type="term" value="P:proteolysis"/>
    <property type="evidence" value="ECO:0007669"/>
    <property type="project" value="UniProtKB-KW"/>
</dbReference>
<accession>A0A081BIQ7</accession>
<dbReference type="AlphaFoldDB" id="A0A081BIQ7"/>
<dbReference type="Proteomes" id="UP000028700">
    <property type="component" value="Unassembled WGS sequence"/>
</dbReference>
<keyword evidence="4" id="KW-0378">Hydrolase</keyword>
<feature type="domain" description="MPN" evidence="7">
    <location>
        <begin position="82"/>
        <end position="204"/>
    </location>
</feature>
<keyword evidence="2" id="KW-0645">Protease</keyword>
<dbReference type="RefSeq" id="WP_051907228.1">
    <property type="nucleotide sequence ID" value="NZ_BBAZ01000013.1"/>
</dbReference>
<dbReference type="GO" id="GO:0008237">
    <property type="term" value="F:metallopeptidase activity"/>
    <property type="evidence" value="ECO:0007669"/>
    <property type="project" value="UniProtKB-KW"/>
</dbReference>
<reference evidence="8" key="1">
    <citation type="journal article" date="2014" name="Genome Announc.">
        <title>Draft Genome Sequence of Lactobacillus oryzae Strain SG293T.</title>
        <authorList>
            <person name="Tanizawa Y."/>
            <person name="Fujisawa T."/>
            <person name="Mochizuki T."/>
            <person name="Kaminuma E."/>
            <person name="Nakamura Y."/>
            <person name="Tohno M."/>
        </authorList>
    </citation>
    <scope>NUCLEOTIDE SEQUENCE [LARGE SCALE GENOMIC DNA]</scope>
    <source>
        <strain evidence="8">SG293</strain>
    </source>
</reference>
<dbReference type="InterPro" id="IPR020891">
    <property type="entry name" value="UPF0758_CS"/>
</dbReference>
<evidence type="ECO:0000313" key="8">
    <source>
        <dbReference type="EMBL" id="GAK47925.1"/>
    </source>
</evidence>
<proteinExistence type="inferred from homology"/>
<evidence type="ECO:0000259" key="7">
    <source>
        <dbReference type="PROSITE" id="PS50249"/>
    </source>
</evidence>
<evidence type="ECO:0000256" key="5">
    <source>
        <dbReference type="ARBA" id="ARBA00022833"/>
    </source>
</evidence>
<dbReference type="PANTHER" id="PTHR30471">
    <property type="entry name" value="DNA REPAIR PROTEIN RADC"/>
    <property type="match status" value="1"/>
</dbReference>
<dbReference type="EMBL" id="BBJM01000015">
    <property type="protein sequence ID" value="GAK47925.1"/>
    <property type="molecule type" value="Genomic_DNA"/>
</dbReference>
<evidence type="ECO:0000313" key="9">
    <source>
        <dbReference type="Proteomes" id="UP000028700"/>
    </source>
</evidence>
<dbReference type="InterPro" id="IPR037518">
    <property type="entry name" value="MPN"/>
</dbReference>
<organism evidence="8 9">
    <name type="scientific">Secundilactobacillus oryzae JCM 18671</name>
    <dbReference type="NCBI Taxonomy" id="1291743"/>
    <lineage>
        <taxon>Bacteria</taxon>
        <taxon>Bacillati</taxon>
        <taxon>Bacillota</taxon>
        <taxon>Bacilli</taxon>
        <taxon>Lactobacillales</taxon>
        <taxon>Lactobacillaceae</taxon>
        <taxon>Secundilactobacillus</taxon>
    </lineage>
</organism>
<protein>
    <submittedName>
        <fullName evidence="8">DNA repair protein RadC</fullName>
    </submittedName>
</protein>
<keyword evidence="9" id="KW-1185">Reference proteome</keyword>
<evidence type="ECO:0000256" key="4">
    <source>
        <dbReference type="ARBA" id="ARBA00022801"/>
    </source>
</evidence>
<dbReference type="GO" id="GO:0046872">
    <property type="term" value="F:metal ion binding"/>
    <property type="evidence" value="ECO:0007669"/>
    <property type="project" value="UniProtKB-KW"/>
</dbReference>
<evidence type="ECO:0000256" key="1">
    <source>
        <dbReference type="ARBA" id="ARBA00010243"/>
    </source>
</evidence>
<dbReference type="STRING" id="1291743.LOSG293_150160"/>
<keyword evidence="3" id="KW-0479">Metal-binding</keyword>
<dbReference type="eggNOG" id="COG2003">
    <property type="taxonomic scope" value="Bacteria"/>
</dbReference>
<comment type="caution">
    <text evidence="8">The sequence shown here is derived from an EMBL/GenBank/DDBJ whole genome shotgun (WGS) entry which is preliminary data.</text>
</comment>
<evidence type="ECO:0000256" key="3">
    <source>
        <dbReference type="ARBA" id="ARBA00022723"/>
    </source>
</evidence>
<dbReference type="Gene3D" id="3.40.140.10">
    <property type="entry name" value="Cytidine Deaminase, domain 2"/>
    <property type="match status" value="1"/>
</dbReference>
<sequence length="206" mass="23574">MIEMNLVTELKYALLTLGVSADLIEEEVAVFLFHFPNFRKLKVATEDQLMDYLEESELRKQLMRLINFGRRIQLTPLKFKETVTSSQQVGLWLVTEMGDLTQEQLRIMCLNTKNEVIEDEVVFKGDLNSCIAHPREIFRLAVTTSANKILMVHNHPSGQLKPSQNDLLFSERLAEDGKMMGIELLDSLIISSKGYLSLREEGILTE</sequence>
<evidence type="ECO:0000256" key="2">
    <source>
        <dbReference type="ARBA" id="ARBA00022670"/>
    </source>
</evidence>
<keyword evidence="6" id="KW-0482">Metalloprotease</keyword>
<keyword evidence="5" id="KW-0862">Zinc</keyword>
<dbReference type="PROSITE" id="PS01302">
    <property type="entry name" value="UPF0758"/>
    <property type="match status" value="1"/>
</dbReference>
<dbReference type="CDD" id="cd08071">
    <property type="entry name" value="MPN_DUF2466"/>
    <property type="match status" value="1"/>
</dbReference>
<gene>
    <name evidence="8" type="primary">radC</name>
    <name evidence="8" type="ORF">LOSG293_150160</name>
</gene>
<dbReference type="InterPro" id="IPR001405">
    <property type="entry name" value="UPF0758"/>
</dbReference>
<name>A0A081BIQ7_9LACO</name>
<comment type="similarity">
    <text evidence="1">Belongs to the UPF0758 family.</text>
</comment>
<dbReference type="Pfam" id="PF04002">
    <property type="entry name" value="RadC"/>
    <property type="match status" value="1"/>
</dbReference>
<evidence type="ECO:0000256" key="6">
    <source>
        <dbReference type="ARBA" id="ARBA00023049"/>
    </source>
</evidence>
<dbReference type="PROSITE" id="PS50249">
    <property type="entry name" value="MPN"/>
    <property type="match status" value="1"/>
</dbReference>